<reference evidence="8 9" key="1">
    <citation type="submission" date="2017-06" db="EMBL/GenBank/DDBJ databases">
        <title>Complete genome sequence of Paenibacillus donghaensis KCTC 13049T isolated from East Sea sediment, South Korea.</title>
        <authorList>
            <person name="Jung B.K."/>
            <person name="Hong S.-J."/>
            <person name="Shin J.-H."/>
        </authorList>
    </citation>
    <scope>NUCLEOTIDE SEQUENCE [LARGE SCALE GENOMIC DNA]</scope>
    <source>
        <strain evidence="8 9">KCTC 13049</strain>
    </source>
</reference>
<organism evidence="8 9">
    <name type="scientific">Paenibacillus donghaensis</name>
    <dbReference type="NCBI Taxonomy" id="414771"/>
    <lineage>
        <taxon>Bacteria</taxon>
        <taxon>Bacillati</taxon>
        <taxon>Bacillota</taxon>
        <taxon>Bacilli</taxon>
        <taxon>Bacillales</taxon>
        <taxon>Paenibacillaceae</taxon>
        <taxon>Paenibacillus</taxon>
    </lineage>
</organism>
<dbReference type="PRINTS" id="PR00469">
    <property type="entry name" value="PNDRDTASEII"/>
</dbReference>
<dbReference type="InterPro" id="IPR036188">
    <property type="entry name" value="FAD/NAD-bd_sf"/>
</dbReference>
<gene>
    <name evidence="8" type="ORF">B9T62_31235</name>
</gene>
<dbReference type="SUPFAM" id="SSF51905">
    <property type="entry name" value="FAD/NAD(P)-binding domain"/>
    <property type="match status" value="1"/>
</dbReference>
<feature type="binding site" evidence="6">
    <location>
        <position position="89"/>
    </location>
    <ligand>
        <name>FAD</name>
        <dbReference type="ChEBI" id="CHEBI:57692"/>
    </ligand>
</feature>
<evidence type="ECO:0000256" key="1">
    <source>
        <dbReference type="ARBA" id="ARBA00011738"/>
    </source>
</evidence>
<feature type="binding site" evidence="6">
    <location>
        <position position="124"/>
    </location>
    <ligand>
        <name>FAD</name>
        <dbReference type="ChEBI" id="CHEBI:57692"/>
    </ligand>
</feature>
<comment type="caution">
    <text evidence="6">Lacks conserved residue(s) required for the propagation of feature annotation.</text>
</comment>
<dbReference type="InterPro" id="IPR023753">
    <property type="entry name" value="FAD/NAD-binding_dom"/>
</dbReference>
<dbReference type="PRINTS" id="PR00368">
    <property type="entry name" value="FADPNR"/>
</dbReference>
<dbReference type="Proteomes" id="UP000249890">
    <property type="component" value="Chromosome"/>
</dbReference>
<evidence type="ECO:0000256" key="2">
    <source>
        <dbReference type="ARBA" id="ARBA00022630"/>
    </source>
</evidence>
<dbReference type="Gene3D" id="3.50.50.60">
    <property type="entry name" value="FAD/NAD(P)-binding domain"/>
    <property type="match status" value="2"/>
</dbReference>
<evidence type="ECO:0000313" key="8">
    <source>
        <dbReference type="EMBL" id="ASA24842.1"/>
    </source>
</evidence>
<comment type="catalytic activity">
    <reaction evidence="6">
        <text>2 reduced [2Fe-2S]-[ferredoxin] + NADP(+) + H(+) = 2 oxidized [2Fe-2S]-[ferredoxin] + NADPH</text>
        <dbReference type="Rhea" id="RHEA:20125"/>
        <dbReference type="Rhea" id="RHEA-COMP:10000"/>
        <dbReference type="Rhea" id="RHEA-COMP:10001"/>
        <dbReference type="ChEBI" id="CHEBI:15378"/>
        <dbReference type="ChEBI" id="CHEBI:33737"/>
        <dbReference type="ChEBI" id="CHEBI:33738"/>
        <dbReference type="ChEBI" id="CHEBI:57783"/>
        <dbReference type="ChEBI" id="CHEBI:58349"/>
        <dbReference type="EC" id="1.18.1.2"/>
    </reaction>
</comment>
<keyword evidence="4 6" id="KW-0521">NADP</keyword>
<dbReference type="PANTHER" id="PTHR48105">
    <property type="entry name" value="THIOREDOXIN REDUCTASE 1-RELATED-RELATED"/>
    <property type="match status" value="1"/>
</dbReference>
<comment type="similarity">
    <text evidence="6">Belongs to the ferredoxin--NADP reductase type 2 family.</text>
</comment>
<dbReference type="OrthoDB" id="9806179at2"/>
<dbReference type="EC" id="1.18.1.2" evidence="6"/>
<dbReference type="EMBL" id="CP021780">
    <property type="protein sequence ID" value="ASA24842.1"/>
    <property type="molecule type" value="Genomic_DNA"/>
</dbReference>
<accession>A0A2Z2KT15</accession>
<dbReference type="GO" id="GO:0004324">
    <property type="term" value="F:ferredoxin-NADP+ reductase activity"/>
    <property type="evidence" value="ECO:0007669"/>
    <property type="project" value="UniProtKB-UniRule"/>
</dbReference>
<feature type="binding site" evidence="6">
    <location>
        <position position="332"/>
    </location>
    <ligand>
        <name>FAD</name>
        <dbReference type="ChEBI" id="CHEBI:57692"/>
    </ligand>
</feature>
<evidence type="ECO:0000256" key="5">
    <source>
        <dbReference type="ARBA" id="ARBA00023002"/>
    </source>
</evidence>
<dbReference type="GO" id="GO:0050660">
    <property type="term" value="F:flavin adenine dinucleotide binding"/>
    <property type="evidence" value="ECO:0007669"/>
    <property type="project" value="UniProtKB-UniRule"/>
</dbReference>
<feature type="binding site" evidence="6">
    <location>
        <position position="49"/>
    </location>
    <ligand>
        <name>FAD</name>
        <dbReference type="ChEBI" id="CHEBI:57692"/>
    </ligand>
</feature>
<dbReference type="InterPro" id="IPR022890">
    <property type="entry name" value="Fd--NADP_Rdtase_type_2"/>
</dbReference>
<proteinExistence type="inferred from homology"/>
<keyword evidence="5 6" id="KW-0560">Oxidoreductase</keyword>
<comment type="cofactor">
    <cofactor evidence="6">
        <name>FAD</name>
        <dbReference type="ChEBI" id="CHEBI:57692"/>
    </cofactor>
    <text evidence="6">Binds 1 FAD per subunit.</text>
</comment>
<evidence type="ECO:0000313" key="9">
    <source>
        <dbReference type="Proteomes" id="UP000249890"/>
    </source>
</evidence>
<feature type="binding site" evidence="6">
    <location>
        <position position="291"/>
    </location>
    <ligand>
        <name>FAD</name>
        <dbReference type="ChEBI" id="CHEBI:57692"/>
    </ligand>
</feature>
<comment type="subunit">
    <text evidence="1 6">Homodimer.</text>
</comment>
<evidence type="ECO:0000256" key="4">
    <source>
        <dbReference type="ARBA" id="ARBA00022857"/>
    </source>
</evidence>
<feature type="domain" description="FAD/NAD(P)-binding" evidence="7">
    <location>
        <begin position="8"/>
        <end position="301"/>
    </location>
</feature>
<dbReference type="AlphaFoldDB" id="A0A2Z2KT15"/>
<protein>
    <recommendedName>
        <fullName evidence="6">Ferredoxin--NADP reductase</fullName>
        <shortName evidence="6">FNR</shortName>
        <shortName evidence="6">Fd-NADP(+) reductase</shortName>
        <ecNumber evidence="6">1.18.1.2</ecNumber>
    </recommendedName>
</protein>
<evidence type="ECO:0000256" key="3">
    <source>
        <dbReference type="ARBA" id="ARBA00022827"/>
    </source>
</evidence>
<dbReference type="HAMAP" id="MF_01685">
    <property type="entry name" value="FENR2"/>
    <property type="match status" value="1"/>
</dbReference>
<dbReference type="KEGG" id="pdh:B9T62_31235"/>
<feature type="binding site" evidence="6">
    <location>
        <position position="37"/>
    </location>
    <ligand>
        <name>FAD</name>
        <dbReference type="ChEBI" id="CHEBI:57692"/>
    </ligand>
</feature>
<dbReference type="RefSeq" id="WP_087918810.1">
    <property type="nucleotide sequence ID" value="NZ_CP021780.1"/>
</dbReference>
<keyword evidence="2 6" id="KW-0285">Flavoprotein</keyword>
<dbReference type="Pfam" id="PF07992">
    <property type="entry name" value="Pyr_redox_2"/>
    <property type="match status" value="1"/>
</dbReference>
<dbReference type="GO" id="GO:0050661">
    <property type="term" value="F:NADP binding"/>
    <property type="evidence" value="ECO:0007669"/>
    <property type="project" value="UniProtKB-UniRule"/>
</dbReference>
<evidence type="ECO:0000259" key="7">
    <source>
        <dbReference type="Pfam" id="PF07992"/>
    </source>
</evidence>
<keyword evidence="9" id="KW-1185">Reference proteome</keyword>
<keyword evidence="3 6" id="KW-0274">FAD</keyword>
<name>A0A2Z2KT15_9BACL</name>
<sequence length="351" mass="38507">MAVELELYDVTIVGGGPAGLYAAFYSGMRDMKTKLIEAKDELGGRMLIYPEKMIWDVGGVTPIRCEKLIQQLIEQAQTFEPTIVLSQQVTGLKRLEDGTMIVTSNTGESHHTRTLILALGYGVMKHAKLELEGADRYEVTNLHYTVTELEGYRGKHVLLSGGGDTAVDWAMELESIAASVTVVHRRERFGGHEKNVKYMMESSMNIHTPYAIAQLHGSGNAIEAVTIARVDAEGRLTEETKRLEVDIVIINHGLLGDFGPIVDWGLEMGKWDIPVDERMATNIPGIFVAGDTANYSSKLHLIAGAFTDAALAVNGAKLYMDPAASKMAYVSSHNARFNEKNKALHITEEDA</sequence>
<dbReference type="InterPro" id="IPR050097">
    <property type="entry name" value="Ferredoxin-NADP_redctase_2"/>
</dbReference>
<evidence type="ECO:0000256" key="6">
    <source>
        <dbReference type="HAMAP-Rule" id="MF_01685"/>
    </source>
</evidence>